<dbReference type="Proteomes" id="UP000231279">
    <property type="component" value="Unassembled WGS sequence"/>
</dbReference>
<evidence type="ECO:0000256" key="5">
    <source>
        <dbReference type="ARBA" id="ARBA00023326"/>
    </source>
</evidence>
<dbReference type="EC" id="3.2.1.8" evidence="7"/>
<gene>
    <name evidence="7" type="ORF">CDL12_07554</name>
</gene>
<keyword evidence="5" id="KW-0624">Polysaccharide degradation</keyword>
<name>A0A2G9HQG4_9LAMI</name>
<dbReference type="AlphaFoldDB" id="A0A2G9HQG4"/>
<comment type="caution">
    <text evidence="7">The sequence shown here is derived from an EMBL/GenBank/DDBJ whole genome shotgun (WGS) entry which is preliminary data.</text>
</comment>
<dbReference type="PANTHER" id="PTHR31490">
    <property type="entry name" value="GLYCOSYL HYDROLASE"/>
    <property type="match status" value="1"/>
</dbReference>
<evidence type="ECO:0000259" key="6">
    <source>
        <dbReference type="PROSITE" id="PS51760"/>
    </source>
</evidence>
<evidence type="ECO:0000256" key="1">
    <source>
        <dbReference type="ARBA" id="ARBA00007495"/>
    </source>
</evidence>
<evidence type="ECO:0000313" key="8">
    <source>
        <dbReference type="Proteomes" id="UP000231279"/>
    </source>
</evidence>
<dbReference type="GO" id="GO:0045493">
    <property type="term" value="P:xylan catabolic process"/>
    <property type="evidence" value="ECO:0007669"/>
    <property type="project" value="UniProtKB-KW"/>
</dbReference>
<dbReference type="PANTHER" id="PTHR31490:SF2">
    <property type="entry name" value="GLYCOSYL HYDROLASE FAMILY 10 PROTEIN"/>
    <property type="match status" value="1"/>
</dbReference>
<keyword evidence="8" id="KW-1185">Reference proteome</keyword>
<evidence type="ECO:0000313" key="7">
    <source>
        <dbReference type="EMBL" id="PIN19764.1"/>
    </source>
</evidence>
<dbReference type="PROSITE" id="PS51760">
    <property type="entry name" value="GH10_2"/>
    <property type="match status" value="1"/>
</dbReference>
<dbReference type="EMBL" id="NKXS01001225">
    <property type="protein sequence ID" value="PIN19764.1"/>
    <property type="molecule type" value="Genomic_DNA"/>
</dbReference>
<keyword evidence="4" id="KW-0119">Carbohydrate metabolism</keyword>
<evidence type="ECO:0000256" key="2">
    <source>
        <dbReference type="ARBA" id="ARBA00022737"/>
    </source>
</evidence>
<dbReference type="SMART" id="SM00633">
    <property type="entry name" value="Glyco_10"/>
    <property type="match status" value="1"/>
</dbReference>
<dbReference type="OrthoDB" id="3055998at2759"/>
<organism evidence="7 8">
    <name type="scientific">Handroanthus impetiginosus</name>
    <dbReference type="NCBI Taxonomy" id="429701"/>
    <lineage>
        <taxon>Eukaryota</taxon>
        <taxon>Viridiplantae</taxon>
        <taxon>Streptophyta</taxon>
        <taxon>Embryophyta</taxon>
        <taxon>Tracheophyta</taxon>
        <taxon>Spermatophyta</taxon>
        <taxon>Magnoliopsida</taxon>
        <taxon>eudicotyledons</taxon>
        <taxon>Gunneridae</taxon>
        <taxon>Pentapetalae</taxon>
        <taxon>asterids</taxon>
        <taxon>lamiids</taxon>
        <taxon>Lamiales</taxon>
        <taxon>Bignoniaceae</taxon>
        <taxon>Crescentiina</taxon>
        <taxon>Tabebuia alliance</taxon>
        <taxon>Handroanthus</taxon>
    </lineage>
</organism>
<evidence type="ECO:0000256" key="4">
    <source>
        <dbReference type="ARBA" id="ARBA00023277"/>
    </source>
</evidence>
<dbReference type="SUPFAM" id="SSF51445">
    <property type="entry name" value="(Trans)glycosidases"/>
    <property type="match status" value="1"/>
</dbReference>
<dbReference type="STRING" id="429701.A0A2G9HQG4"/>
<reference evidence="8" key="1">
    <citation type="journal article" date="2018" name="Gigascience">
        <title>Genome assembly of the Pink Ipe (Handroanthus impetiginosus, Bignoniaceae), a highly valued, ecologically keystone Neotropical timber forest tree.</title>
        <authorList>
            <person name="Silva-Junior O.B."/>
            <person name="Grattapaglia D."/>
            <person name="Novaes E."/>
            <person name="Collevatti R.G."/>
        </authorList>
    </citation>
    <scope>NUCLEOTIDE SEQUENCE [LARGE SCALE GENOMIC DNA]</scope>
    <source>
        <strain evidence="8">cv. UFG-1</strain>
    </source>
</reference>
<dbReference type="SUPFAM" id="SSF49785">
    <property type="entry name" value="Galactose-binding domain-like"/>
    <property type="match status" value="1"/>
</dbReference>
<dbReference type="InterPro" id="IPR044846">
    <property type="entry name" value="GH10"/>
</dbReference>
<dbReference type="Gene3D" id="3.20.20.80">
    <property type="entry name" value="Glycosidases"/>
    <property type="match status" value="1"/>
</dbReference>
<protein>
    <submittedName>
        <fullName evidence="7">Endo-1,4-beta-xylanase</fullName>
        <ecNumber evidence="7">3.2.1.8</ecNumber>
    </submittedName>
</protein>
<dbReference type="Gene3D" id="2.60.120.260">
    <property type="entry name" value="Galactose-binding domain-like"/>
    <property type="match status" value="1"/>
</dbReference>
<proteinExistence type="inferred from homology"/>
<sequence length="462" mass="52092">MAMCLATPHRPQYDGGIVLNPELNDGLNGWSRFGDAKVEHIESQDGNKYIIASKRQQSFHSFTQKFNLEKEKLYTFSAWLQVSHGNADIAAIFKTQSGYETAGWVLAQKGCWSMLKGGLVVNSSGPVDLYFEFVKNFKILIVIFQILSDPKNRYSNEGARGVENYNIPDQLLRFTSSNGIAVRGHNVFWDDPRFQPSWVGGLSSNDLWAAANKRVSSVVGRYAGRLFHWDVVNENLHFNFFESKLGGSASTIFYQKTNTIDGRTVPFLNEYNTIEESRDGASSPARYLQKIQQLRQQGYRGPLGIGLEGHFSYANLPYIRSAIDTLASARLPIWVTELDVTAGPKQASYLEQILQEVHSHFAVQGIIIWAAWSPRGCYRMCLTDNNFRNLETGNVVDRIRRVWGSAPRGTTDSNGFFEASLFHGEYEVKIKHPNGEKISKLHKFNVVPEGDEPNTVQFKIDV</sequence>
<keyword evidence="2" id="KW-0677">Repeat</keyword>
<feature type="domain" description="GH10" evidence="6">
    <location>
        <begin position="123"/>
        <end position="399"/>
    </location>
</feature>
<dbReference type="Pfam" id="PF02018">
    <property type="entry name" value="CBM_4_9"/>
    <property type="match status" value="1"/>
</dbReference>
<dbReference type="InterPro" id="IPR001000">
    <property type="entry name" value="GH10_dom"/>
</dbReference>
<dbReference type="Pfam" id="PF00331">
    <property type="entry name" value="Glyco_hydro_10"/>
    <property type="match status" value="1"/>
</dbReference>
<keyword evidence="7" id="KW-0858">Xylan degradation</keyword>
<dbReference type="InterPro" id="IPR017853">
    <property type="entry name" value="GH"/>
</dbReference>
<dbReference type="InterPro" id="IPR008979">
    <property type="entry name" value="Galactose-bd-like_sf"/>
</dbReference>
<evidence type="ECO:0000256" key="3">
    <source>
        <dbReference type="ARBA" id="ARBA00022801"/>
    </source>
</evidence>
<accession>A0A2G9HQG4</accession>
<dbReference type="InterPro" id="IPR003305">
    <property type="entry name" value="CenC_carb-bd"/>
</dbReference>
<keyword evidence="7" id="KW-0326">Glycosidase</keyword>
<keyword evidence="3 7" id="KW-0378">Hydrolase</keyword>
<dbReference type="GO" id="GO:0031176">
    <property type="term" value="F:endo-1,4-beta-xylanase activity"/>
    <property type="evidence" value="ECO:0007669"/>
    <property type="project" value="UniProtKB-EC"/>
</dbReference>
<comment type="similarity">
    <text evidence="1">Belongs to the glycosyl hydrolase 10 (cellulase F) family.</text>
</comment>